<evidence type="ECO:0000256" key="1">
    <source>
        <dbReference type="ARBA" id="ARBA00009836"/>
    </source>
</evidence>
<organism evidence="6 7">
    <name type="scientific">Gimesia algae</name>
    <dbReference type="NCBI Taxonomy" id="2527971"/>
    <lineage>
        <taxon>Bacteria</taxon>
        <taxon>Pseudomonadati</taxon>
        <taxon>Planctomycetota</taxon>
        <taxon>Planctomycetia</taxon>
        <taxon>Planctomycetales</taxon>
        <taxon>Planctomycetaceae</taxon>
        <taxon>Gimesia</taxon>
    </lineage>
</organism>
<dbReference type="InterPro" id="IPR022928">
    <property type="entry name" value="RNA_2'-PTrans_KptA"/>
</dbReference>
<dbReference type="GO" id="GO:0003950">
    <property type="term" value="F:NAD+ poly-ADP-ribosyltransferase activity"/>
    <property type="evidence" value="ECO:0007669"/>
    <property type="project" value="InterPro"/>
</dbReference>
<evidence type="ECO:0000313" key="6">
    <source>
        <dbReference type="EMBL" id="QDT93008.1"/>
    </source>
</evidence>
<dbReference type="AlphaFoldDB" id="A0A517VJ26"/>
<evidence type="ECO:0000256" key="2">
    <source>
        <dbReference type="ARBA" id="ARBA00022679"/>
    </source>
</evidence>
<keyword evidence="7" id="KW-1185">Reference proteome</keyword>
<sequence>MNEKELKKKSKFLSLILRHQPETVGITLDDSGWVDVEVLLAAMSQQGKGMSRATLDTVVQSNDKQRFSFNAEGTRIRANQGHSISVDLGYTTAVPPEILFHGTPDKFIEPISQEGLKKMNRHHVHLHVDEQTSIAVGRRRGRPVLLQVRALEMHQAGWEFFVTPNQVWLTDSVPVEYIEFP</sequence>
<dbReference type="PANTHER" id="PTHR12684">
    <property type="entry name" value="PUTATIVE PHOSPHOTRANSFERASE"/>
    <property type="match status" value="1"/>
</dbReference>
<evidence type="ECO:0000256" key="3">
    <source>
        <dbReference type="ARBA" id="ARBA00023027"/>
    </source>
</evidence>
<dbReference type="InterPro" id="IPR002745">
    <property type="entry name" value="Ptrans_KptA/Tpt1"/>
</dbReference>
<dbReference type="Proteomes" id="UP000316855">
    <property type="component" value="Chromosome"/>
</dbReference>
<protein>
    <recommendedName>
        <fullName evidence="5">Probable RNA 2'-phosphotransferase</fullName>
        <ecNumber evidence="5">2.7.1.-</ecNumber>
    </recommendedName>
</protein>
<reference evidence="6 7" key="1">
    <citation type="submission" date="2019-02" db="EMBL/GenBank/DDBJ databases">
        <title>Deep-cultivation of Planctomycetes and their phenomic and genomic characterization uncovers novel biology.</title>
        <authorList>
            <person name="Wiegand S."/>
            <person name="Jogler M."/>
            <person name="Boedeker C."/>
            <person name="Pinto D."/>
            <person name="Vollmers J."/>
            <person name="Rivas-Marin E."/>
            <person name="Kohn T."/>
            <person name="Peeters S.H."/>
            <person name="Heuer A."/>
            <person name="Rast P."/>
            <person name="Oberbeckmann S."/>
            <person name="Bunk B."/>
            <person name="Jeske O."/>
            <person name="Meyerdierks A."/>
            <person name="Storesund J.E."/>
            <person name="Kallscheuer N."/>
            <person name="Luecker S."/>
            <person name="Lage O.M."/>
            <person name="Pohl T."/>
            <person name="Merkel B.J."/>
            <person name="Hornburger P."/>
            <person name="Mueller R.-W."/>
            <person name="Bruemmer F."/>
            <person name="Labrenz M."/>
            <person name="Spormann A.M."/>
            <person name="Op den Camp H."/>
            <person name="Overmann J."/>
            <person name="Amann R."/>
            <person name="Jetten M.S.M."/>
            <person name="Mascher T."/>
            <person name="Medema M.H."/>
            <person name="Devos D.P."/>
            <person name="Kaster A.-K."/>
            <person name="Ovreas L."/>
            <person name="Rohde M."/>
            <person name="Galperin M.Y."/>
            <person name="Jogler C."/>
        </authorList>
    </citation>
    <scope>NUCLEOTIDE SEQUENCE [LARGE SCALE GENOMIC DNA]</scope>
    <source>
        <strain evidence="6 7">Pan161</strain>
    </source>
</reference>
<dbReference type="EMBL" id="CP036343">
    <property type="protein sequence ID" value="QDT93008.1"/>
    <property type="molecule type" value="Genomic_DNA"/>
</dbReference>
<comment type="function">
    <text evidence="4 5">Removes the 2'-phosphate from RNA via an intermediate in which the phosphate is ADP-ribosylated by NAD followed by a presumed transesterification to release the RNA and generate ADP-ribose 1''-2''-cyclic phosphate (APPR&gt;P). May function as an ADP-ribosylase.</text>
</comment>
<evidence type="ECO:0000313" key="7">
    <source>
        <dbReference type="Proteomes" id="UP000316855"/>
    </source>
</evidence>
<evidence type="ECO:0000256" key="5">
    <source>
        <dbReference type="HAMAP-Rule" id="MF_00299"/>
    </source>
</evidence>
<dbReference type="GO" id="GO:0000215">
    <property type="term" value="F:tRNA 2'-phosphotransferase activity"/>
    <property type="evidence" value="ECO:0007669"/>
    <property type="project" value="TreeGrafter"/>
</dbReference>
<dbReference type="HAMAP" id="MF_00299">
    <property type="entry name" value="KptA"/>
    <property type="match status" value="1"/>
</dbReference>
<dbReference type="InterPro" id="IPR042080">
    <property type="entry name" value="RNA_2'-PTrans_N"/>
</dbReference>
<keyword evidence="3 5" id="KW-0520">NAD</keyword>
<accession>A0A517VJ26</accession>
<keyword evidence="2 5" id="KW-0808">Transferase</keyword>
<dbReference type="GO" id="GO:0006388">
    <property type="term" value="P:tRNA splicing, via endonucleolytic cleavage and ligation"/>
    <property type="evidence" value="ECO:0007669"/>
    <property type="project" value="UniProtKB-UniRule"/>
</dbReference>
<gene>
    <name evidence="5" type="primary">kptA</name>
    <name evidence="6" type="ORF">Pan161_46800</name>
</gene>
<dbReference type="Gene3D" id="3.20.170.30">
    <property type="match status" value="1"/>
</dbReference>
<dbReference type="SUPFAM" id="SSF56399">
    <property type="entry name" value="ADP-ribosylation"/>
    <property type="match status" value="1"/>
</dbReference>
<proteinExistence type="inferred from homology"/>
<dbReference type="RefSeq" id="WP_145231024.1">
    <property type="nucleotide sequence ID" value="NZ_CP036343.1"/>
</dbReference>
<dbReference type="NCBIfam" id="NF002014">
    <property type="entry name" value="PRK00819.1-4"/>
    <property type="match status" value="1"/>
</dbReference>
<name>A0A517VJ26_9PLAN</name>
<dbReference type="Pfam" id="PF01885">
    <property type="entry name" value="PTS_2-RNA"/>
    <property type="match status" value="1"/>
</dbReference>
<dbReference type="Gene3D" id="1.10.10.970">
    <property type="entry name" value="RNA 2'-phosphotransferase, Tpt1/KptA family, N-terminal domain"/>
    <property type="match status" value="1"/>
</dbReference>
<dbReference type="PANTHER" id="PTHR12684:SF2">
    <property type="entry name" value="TRNA 2'-PHOSPHOTRANSFERASE 1"/>
    <property type="match status" value="1"/>
</dbReference>
<dbReference type="KEGG" id="gax:Pan161_46800"/>
<comment type="similarity">
    <text evidence="1 5">Belongs to the KptA/TPT1 family.</text>
</comment>
<dbReference type="InterPro" id="IPR042081">
    <property type="entry name" value="RNA_2'-PTrans_C"/>
</dbReference>
<dbReference type="OrthoDB" id="4537997at2"/>
<dbReference type="EC" id="2.7.1.-" evidence="5"/>
<evidence type="ECO:0000256" key="4">
    <source>
        <dbReference type="ARBA" id="ARBA00025212"/>
    </source>
</evidence>